<proteinExistence type="predicted"/>
<evidence type="ECO:0000313" key="2">
    <source>
        <dbReference type="EMBL" id="KIO23319.1"/>
    </source>
</evidence>
<organism evidence="2 3">
    <name type="scientific">Tulasnella calospora MUT 4182</name>
    <dbReference type="NCBI Taxonomy" id="1051891"/>
    <lineage>
        <taxon>Eukaryota</taxon>
        <taxon>Fungi</taxon>
        <taxon>Dikarya</taxon>
        <taxon>Basidiomycota</taxon>
        <taxon>Agaricomycotina</taxon>
        <taxon>Agaricomycetes</taxon>
        <taxon>Cantharellales</taxon>
        <taxon>Tulasnellaceae</taxon>
        <taxon>Tulasnella</taxon>
    </lineage>
</organism>
<dbReference type="OrthoDB" id="10377305at2759"/>
<dbReference type="EMBL" id="KN823088">
    <property type="protein sequence ID" value="KIO23319.1"/>
    <property type="molecule type" value="Genomic_DNA"/>
</dbReference>
<feature type="region of interest" description="Disordered" evidence="1">
    <location>
        <begin position="1"/>
        <end position="30"/>
    </location>
</feature>
<protein>
    <submittedName>
        <fullName evidence="2">Uncharacterized protein</fullName>
    </submittedName>
</protein>
<gene>
    <name evidence="2" type="ORF">M407DRAFT_9493</name>
</gene>
<accession>A0A0C3QEB5</accession>
<reference evidence="3" key="2">
    <citation type="submission" date="2015-01" db="EMBL/GenBank/DDBJ databases">
        <title>Evolutionary Origins and Diversification of the Mycorrhizal Mutualists.</title>
        <authorList>
            <consortium name="DOE Joint Genome Institute"/>
            <consortium name="Mycorrhizal Genomics Consortium"/>
            <person name="Kohler A."/>
            <person name="Kuo A."/>
            <person name="Nagy L.G."/>
            <person name="Floudas D."/>
            <person name="Copeland A."/>
            <person name="Barry K.W."/>
            <person name="Cichocki N."/>
            <person name="Veneault-Fourrey C."/>
            <person name="LaButti K."/>
            <person name="Lindquist E.A."/>
            <person name="Lipzen A."/>
            <person name="Lundell T."/>
            <person name="Morin E."/>
            <person name="Murat C."/>
            <person name="Riley R."/>
            <person name="Ohm R."/>
            <person name="Sun H."/>
            <person name="Tunlid A."/>
            <person name="Henrissat B."/>
            <person name="Grigoriev I.V."/>
            <person name="Hibbett D.S."/>
            <person name="Martin F."/>
        </authorList>
    </citation>
    <scope>NUCLEOTIDE SEQUENCE [LARGE SCALE GENOMIC DNA]</scope>
    <source>
        <strain evidence="3">MUT 4182</strain>
    </source>
</reference>
<reference evidence="2 3" key="1">
    <citation type="submission" date="2014-04" db="EMBL/GenBank/DDBJ databases">
        <authorList>
            <consortium name="DOE Joint Genome Institute"/>
            <person name="Kuo A."/>
            <person name="Girlanda M."/>
            <person name="Perotto S."/>
            <person name="Kohler A."/>
            <person name="Nagy L.G."/>
            <person name="Floudas D."/>
            <person name="Copeland A."/>
            <person name="Barry K.W."/>
            <person name="Cichocki N."/>
            <person name="Veneault-Fourrey C."/>
            <person name="LaButti K."/>
            <person name="Lindquist E.A."/>
            <person name="Lipzen A."/>
            <person name="Lundell T."/>
            <person name="Morin E."/>
            <person name="Murat C."/>
            <person name="Sun H."/>
            <person name="Tunlid A."/>
            <person name="Henrissat B."/>
            <person name="Grigoriev I.V."/>
            <person name="Hibbett D.S."/>
            <person name="Martin F."/>
            <person name="Nordberg H.P."/>
            <person name="Cantor M.N."/>
            <person name="Hua S.X."/>
        </authorList>
    </citation>
    <scope>NUCLEOTIDE SEQUENCE [LARGE SCALE GENOMIC DNA]</scope>
    <source>
        <strain evidence="2 3">MUT 4182</strain>
    </source>
</reference>
<dbReference type="AlphaFoldDB" id="A0A0C3QEB5"/>
<dbReference type="HOGENOM" id="CLU_1086626_0_0_1"/>
<name>A0A0C3QEB5_9AGAM</name>
<evidence type="ECO:0000313" key="3">
    <source>
        <dbReference type="Proteomes" id="UP000054248"/>
    </source>
</evidence>
<dbReference type="Proteomes" id="UP000054248">
    <property type="component" value="Unassembled WGS sequence"/>
</dbReference>
<sequence length="256" mass="28210">MFTRRPLQVTPGAQLRADQTPPCLEDWTDGRTTDPIWPDYARPQANLPSSTAEAIEARLSRLAQVQSAANTDLMYAVQHRDWSKEIRMSADGVSDGDSPVWMTLIRSRWLVIETLRGHLQLWDIEGAGDTGGVLAPFSTLEGSVDGAVVTDEAGGPVELFISTTEYRTYSFVLDLPHQNQDGMDTYGLAPQRTTLGFSGLKDQKKGRWAFARSEGNTGQGFLSVPHATTPLVRLAAASELEEVRVHLDVRVQGWKT</sequence>
<keyword evidence="3" id="KW-1185">Reference proteome</keyword>
<evidence type="ECO:0000256" key="1">
    <source>
        <dbReference type="SAM" id="MobiDB-lite"/>
    </source>
</evidence>